<dbReference type="InterPro" id="IPR050706">
    <property type="entry name" value="Cyclic-di-GMP_PDE-like"/>
</dbReference>
<dbReference type="PROSITE" id="PS50883">
    <property type="entry name" value="EAL"/>
    <property type="match status" value="1"/>
</dbReference>
<proteinExistence type="inferred from homology"/>
<organism evidence="15 16">
    <name type="scientific">Salmonella typhimurium (strain 14028s / SGSC 2262)</name>
    <dbReference type="NCBI Taxonomy" id="588858"/>
    <lineage>
        <taxon>Bacteria</taxon>
        <taxon>Pseudomonadati</taxon>
        <taxon>Pseudomonadota</taxon>
        <taxon>Gammaproteobacteria</taxon>
        <taxon>Enterobacterales</taxon>
        <taxon>Enterobacteriaceae</taxon>
        <taxon>Salmonella</taxon>
    </lineage>
</organism>
<evidence type="ECO:0000256" key="9">
    <source>
        <dbReference type="ARBA" id="ARBA00022801"/>
    </source>
</evidence>
<evidence type="ECO:0000256" key="10">
    <source>
        <dbReference type="ARBA" id="ARBA00022989"/>
    </source>
</evidence>
<dbReference type="InterPro" id="IPR001633">
    <property type="entry name" value="EAL_dom"/>
</dbReference>
<keyword evidence="11 13" id="KW-0472">Membrane</keyword>
<evidence type="ECO:0000313" key="16">
    <source>
        <dbReference type="Proteomes" id="UP000002695"/>
    </source>
</evidence>
<dbReference type="CDD" id="cd01948">
    <property type="entry name" value="EAL"/>
    <property type="match status" value="1"/>
</dbReference>
<evidence type="ECO:0000256" key="1">
    <source>
        <dbReference type="ARBA" id="ARBA00004651"/>
    </source>
</evidence>
<comment type="catalytic activity">
    <reaction evidence="12">
        <text>3',3'-c-di-GMP + H2O = 5'-phosphoguanylyl(3'-&gt;5')guanosine + H(+)</text>
        <dbReference type="Rhea" id="RHEA:24902"/>
        <dbReference type="ChEBI" id="CHEBI:15377"/>
        <dbReference type="ChEBI" id="CHEBI:15378"/>
        <dbReference type="ChEBI" id="CHEBI:58754"/>
        <dbReference type="ChEBI" id="CHEBI:58805"/>
        <dbReference type="EC" id="3.1.4.52"/>
    </reaction>
</comment>
<evidence type="ECO:0000256" key="12">
    <source>
        <dbReference type="ARBA" id="ARBA00034290"/>
    </source>
</evidence>
<evidence type="ECO:0000256" key="13">
    <source>
        <dbReference type="SAM" id="Phobius"/>
    </source>
</evidence>
<keyword evidence="6" id="KW-1003">Cell membrane</keyword>
<dbReference type="SUPFAM" id="SSF141868">
    <property type="entry name" value="EAL domain-like"/>
    <property type="match status" value="1"/>
</dbReference>
<evidence type="ECO:0000313" key="15">
    <source>
        <dbReference type="EMBL" id="ACY88672.1"/>
    </source>
</evidence>
<evidence type="ECO:0000256" key="11">
    <source>
        <dbReference type="ARBA" id="ARBA00023136"/>
    </source>
</evidence>
<dbReference type="AlphaFoldDB" id="A0A0F6B2D4"/>
<dbReference type="Gene3D" id="3.20.20.450">
    <property type="entry name" value="EAL domain"/>
    <property type="match status" value="1"/>
</dbReference>
<dbReference type="InterPro" id="IPR024744">
    <property type="entry name" value="CSS-motif_dom"/>
</dbReference>
<keyword evidence="16" id="KW-1185">Reference proteome</keyword>
<dbReference type="Pfam" id="PF12792">
    <property type="entry name" value="CSS-motif"/>
    <property type="match status" value="1"/>
</dbReference>
<evidence type="ECO:0000256" key="4">
    <source>
        <dbReference type="ARBA" id="ARBA00012282"/>
    </source>
</evidence>
<dbReference type="SMART" id="SM00052">
    <property type="entry name" value="EAL"/>
    <property type="match status" value="1"/>
</dbReference>
<evidence type="ECO:0000256" key="8">
    <source>
        <dbReference type="ARBA" id="ARBA00022692"/>
    </source>
</evidence>
<dbReference type="GO" id="GO:0005886">
    <property type="term" value="C:plasma membrane"/>
    <property type="evidence" value="ECO:0007669"/>
    <property type="project" value="UniProtKB-SubCell"/>
</dbReference>
<dbReference type="PANTHER" id="PTHR33121">
    <property type="entry name" value="CYCLIC DI-GMP PHOSPHODIESTERASE PDEF"/>
    <property type="match status" value="1"/>
</dbReference>
<keyword evidence="10 13" id="KW-1133">Transmembrane helix</keyword>
<evidence type="ECO:0000256" key="2">
    <source>
        <dbReference type="ARBA" id="ARBA00010927"/>
    </source>
</evidence>
<comment type="subunit">
    <text evidence="3">Interacts with FlhD in the FlhC(2)FlhD(4) heterohexamer, inhibiting its ability to activate transcription.</text>
</comment>
<feature type="domain" description="EAL" evidence="14">
    <location>
        <begin position="301"/>
        <end position="550"/>
    </location>
</feature>
<keyword evidence="9" id="KW-0378">Hydrolase</keyword>
<keyword evidence="7" id="KW-0973">c-di-GMP</keyword>
<accession>A0A0F6B2D4</accession>
<dbReference type="InterPro" id="IPR035919">
    <property type="entry name" value="EAL_sf"/>
</dbReference>
<protein>
    <recommendedName>
        <fullName evidence="5">Anti-FlhC(2)FlhD(4) factor YdiV</fullName>
        <ecNumber evidence="4">3.1.4.52</ecNumber>
    </recommendedName>
</protein>
<name>A0A0F6B2D4_SALT1</name>
<feature type="transmembrane region" description="Helical" evidence="13">
    <location>
        <begin position="50"/>
        <end position="70"/>
    </location>
</feature>
<evidence type="ECO:0000256" key="3">
    <source>
        <dbReference type="ARBA" id="ARBA00011576"/>
    </source>
</evidence>
<dbReference type="PATRIC" id="fig|588858.6.peg.2076"/>
<sequence>MGEIFISSSSTPRFPTTLAVSRLAFVANAYWAARMQTAQRIINHYRRNRFIVCTICALVTLILTLNIRFISERNLNHHRTVAFANHAVDALDNVLHPLLVGRNILLPLLELPCATAHLPLRKQAARLQTIRSIGLVKEGILYCSSIFGARNTPIRQLQPDLPAVGDLLLLSTDQSLLKGSPILIQWYPASADGQDGVMEIVNIDLLTTMLLEPQQPQITSASLTVGKRHLLYGRGVVDTLPELKKDEERYQLSSRHFPFTISVSGPSAGVLAFKHLPTQLPLAVLLSLLIGYIAWLATASRMSFSWEINLALAEREFELFCQPLLNARTQQCTGVEILLRWNNPRQGWISPDVFIPIAEEHNLIAPLTRYVIAETIRQRHYFPINHQFHIGINVAASHFRHGVLLKDLNQYWFSAEPVQQLVLELTERDALLDVDYRLMRELHRKGVKLAIDDFGTGNSSLSWLEKLRPDILKIDKSFTAAIGTDAVNSTVTDIIIALGQRLNIELVAEGVENQTQAQHLRQHGVQMLQGYLYAKPMPISEFPQWLAGSAPPPARHNGQIMSAMPHL</sequence>
<dbReference type="HOGENOM" id="CLU_000445_131_2_6"/>
<dbReference type="Pfam" id="PF00563">
    <property type="entry name" value="EAL"/>
    <property type="match status" value="1"/>
</dbReference>
<comment type="similarity">
    <text evidence="2">Belongs to the YdiV family.</text>
</comment>
<evidence type="ECO:0000259" key="14">
    <source>
        <dbReference type="PROSITE" id="PS50883"/>
    </source>
</evidence>
<gene>
    <name evidence="15" type="ordered locus">STM14_2209</name>
</gene>
<evidence type="ECO:0000256" key="5">
    <source>
        <dbReference type="ARBA" id="ARBA00018009"/>
    </source>
</evidence>
<dbReference type="GO" id="GO:0071111">
    <property type="term" value="F:cyclic-guanylate-specific phosphodiesterase activity"/>
    <property type="evidence" value="ECO:0007669"/>
    <property type="project" value="UniProtKB-EC"/>
</dbReference>
<comment type="subcellular location">
    <subcellularLocation>
        <location evidence="1">Cell membrane</location>
        <topology evidence="1">Multi-pass membrane protein</topology>
    </subcellularLocation>
</comment>
<dbReference type="KEGG" id="seo:STM14_2209"/>
<dbReference type="EMBL" id="CP001363">
    <property type="protein sequence ID" value="ACY88672.1"/>
    <property type="molecule type" value="Genomic_DNA"/>
</dbReference>
<dbReference type="PANTHER" id="PTHR33121:SF79">
    <property type="entry name" value="CYCLIC DI-GMP PHOSPHODIESTERASE PDED-RELATED"/>
    <property type="match status" value="1"/>
</dbReference>
<keyword evidence="8 13" id="KW-0812">Transmembrane</keyword>
<evidence type="ECO:0000256" key="6">
    <source>
        <dbReference type="ARBA" id="ARBA00022475"/>
    </source>
</evidence>
<dbReference type="Proteomes" id="UP000002695">
    <property type="component" value="Chromosome"/>
</dbReference>
<evidence type="ECO:0000256" key="7">
    <source>
        <dbReference type="ARBA" id="ARBA00022636"/>
    </source>
</evidence>
<dbReference type="EC" id="3.1.4.52" evidence="4"/>
<reference evidence="15 16" key="1">
    <citation type="journal article" date="2010" name="J. Bacteriol.">
        <title>Short-term signatures of evolutionary change in the Salmonella enterica serovar typhimurium 14028 genome.</title>
        <authorList>
            <person name="Jarvik T."/>
            <person name="Smillie C."/>
            <person name="Groisman E.A."/>
            <person name="Ochman H."/>
        </authorList>
    </citation>
    <scope>NUCLEOTIDE SEQUENCE [LARGE SCALE GENOMIC DNA]</scope>
    <source>
        <strain evidence="16">14028s / SGSC 2262</strain>
    </source>
</reference>